<evidence type="ECO:0000313" key="2">
    <source>
        <dbReference type="Proteomes" id="UP000694555"/>
    </source>
</evidence>
<dbReference type="PANTHER" id="PTHR35073:SF1">
    <property type="entry name" value="OTOSPIRALIN"/>
    <property type="match status" value="1"/>
</dbReference>
<dbReference type="Ensembl" id="ENSBJAT00000016760.1">
    <property type="protein sequence ID" value="ENSBJAP00000016311.1"/>
    <property type="gene ID" value="ENSBJAG00000010808.1"/>
</dbReference>
<dbReference type="Proteomes" id="UP000694555">
    <property type="component" value="Unplaced"/>
</dbReference>
<name>A0A8C0BF80_9AVES</name>
<protein>
    <submittedName>
        <fullName evidence="1">Otospiralin</fullName>
    </submittedName>
</protein>
<evidence type="ECO:0000313" key="1">
    <source>
        <dbReference type="Ensembl" id="ENSBJAP00000016311.1"/>
    </source>
</evidence>
<keyword evidence="2" id="KW-1185">Reference proteome</keyword>
<sequence>MGFKSNQNTGFSFATKTDICNCVVSASVYILYMLLCLPRFGPKGDLYQESVALPYWPFSSNDFWSYVEYFRTLGAYDRIDELARAFFAQFPFGSHLGYHVPNHEH</sequence>
<dbReference type="PANTHER" id="PTHR35073">
    <property type="entry name" value="OTOSPIRALIN"/>
    <property type="match status" value="1"/>
</dbReference>
<reference evidence="1" key="1">
    <citation type="submission" date="2025-08" db="UniProtKB">
        <authorList>
            <consortium name="Ensembl"/>
        </authorList>
    </citation>
    <scope>IDENTIFICATION</scope>
</reference>
<dbReference type="InterPro" id="IPR028224">
    <property type="entry name" value="Otospiralin"/>
</dbReference>
<dbReference type="Pfam" id="PF15182">
    <property type="entry name" value="OTOS"/>
    <property type="match status" value="1"/>
</dbReference>
<reference evidence="1" key="2">
    <citation type="submission" date="2025-09" db="UniProtKB">
        <authorList>
            <consortium name="Ensembl"/>
        </authorList>
    </citation>
    <scope>IDENTIFICATION</scope>
</reference>
<dbReference type="AlphaFoldDB" id="A0A8C0BF80"/>
<proteinExistence type="predicted"/>
<organism evidence="1 2">
    <name type="scientific">Buteo japonicus</name>
    <dbReference type="NCBI Taxonomy" id="224669"/>
    <lineage>
        <taxon>Eukaryota</taxon>
        <taxon>Metazoa</taxon>
        <taxon>Chordata</taxon>
        <taxon>Craniata</taxon>
        <taxon>Vertebrata</taxon>
        <taxon>Euteleostomi</taxon>
        <taxon>Archelosauria</taxon>
        <taxon>Archosauria</taxon>
        <taxon>Dinosauria</taxon>
        <taxon>Saurischia</taxon>
        <taxon>Theropoda</taxon>
        <taxon>Coelurosauria</taxon>
        <taxon>Aves</taxon>
        <taxon>Neognathae</taxon>
        <taxon>Neoaves</taxon>
        <taxon>Telluraves</taxon>
        <taxon>Accipitrimorphae</taxon>
        <taxon>Accipitriformes</taxon>
        <taxon>Accipitridae</taxon>
        <taxon>Accipitrinae</taxon>
        <taxon>Buteo</taxon>
    </lineage>
</organism>
<dbReference type="GO" id="GO:0007605">
    <property type="term" value="P:sensory perception of sound"/>
    <property type="evidence" value="ECO:0007669"/>
    <property type="project" value="InterPro"/>
</dbReference>
<accession>A0A8C0BF80</accession>